<accession>A0AA35UI93</accession>
<dbReference type="RefSeq" id="WP_289840994.1">
    <property type="nucleotide sequence ID" value="NZ_CATKSH010000008.1"/>
</dbReference>
<proteinExistence type="predicted"/>
<evidence type="ECO:0000313" key="2">
    <source>
        <dbReference type="EMBL" id="CAI9120739.1"/>
    </source>
</evidence>
<dbReference type="EMBL" id="CATKSH010000008">
    <property type="protein sequence ID" value="CAI9120739.1"/>
    <property type="molecule type" value="Genomic_DNA"/>
</dbReference>
<keyword evidence="1" id="KW-0812">Transmembrane</keyword>
<protein>
    <submittedName>
        <fullName evidence="2">Uncharacterized protein</fullName>
    </submittedName>
</protein>
<keyword evidence="1" id="KW-0472">Membrane</keyword>
<evidence type="ECO:0000313" key="3">
    <source>
        <dbReference type="Proteomes" id="UP001176960"/>
    </source>
</evidence>
<reference evidence="2" key="1">
    <citation type="submission" date="2023-03" db="EMBL/GenBank/DDBJ databases">
        <authorList>
            <person name="Cleenwerck I."/>
        </authorList>
    </citation>
    <scope>NUCLEOTIDE SEQUENCE</scope>
    <source>
        <strain evidence="2">LMG 32879</strain>
    </source>
</reference>
<comment type="caution">
    <text evidence="2">The sequence shown here is derived from an EMBL/GenBank/DDBJ whole genome shotgun (WGS) entry which is preliminary data.</text>
</comment>
<dbReference type="AlphaFoldDB" id="A0AA35UI93"/>
<keyword evidence="1" id="KW-1133">Transmembrane helix</keyword>
<sequence length="54" mass="5872">MPVSFLYAITILLSALLAVVAPHMRGLSFTLVAIFSICLVIGGLYDLVSRRFSD</sequence>
<evidence type="ECO:0000256" key="1">
    <source>
        <dbReference type="SAM" id="Phobius"/>
    </source>
</evidence>
<feature type="transmembrane region" description="Helical" evidence="1">
    <location>
        <begin position="28"/>
        <end position="48"/>
    </location>
</feature>
<keyword evidence="3" id="KW-1185">Reference proteome</keyword>
<name>A0AA35UI93_9PROT</name>
<organism evidence="2 3">
    <name type="scientific">Brytella acorum</name>
    <dbReference type="NCBI Taxonomy" id="2959299"/>
    <lineage>
        <taxon>Bacteria</taxon>
        <taxon>Pseudomonadati</taxon>
        <taxon>Pseudomonadota</taxon>
        <taxon>Alphaproteobacteria</taxon>
        <taxon>Acetobacterales</taxon>
        <taxon>Acetobacteraceae</taxon>
        <taxon>Brytella</taxon>
    </lineage>
</organism>
<gene>
    <name evidence="2" type="ORF">LMG32879_001577</name>
</gene>
<dbReference type="Proteomes" id="UP001176960">
    <property type="component" value="Unassembled WGS sequence"/>
</dbReference>